<organism evidence="2">
    <name type="scientific">Arundo donax</name>
    <name type="common">Giant reed</name>
    <name type="synonym">Donax arundinaceus</name>
    <dbReference type="NCBI Taxonomy" id="35708"/>
    <lineage>
        <taxon>Eukaryota</taxon>
        <taxon>Viridiplantae</taxon>
        <taxon>Streptophyta</taxon>
        <taxon>Embryophyta</taxon>
        <taxon>Tracheophyta</taxon>
        <taxon>Spermatophyta</taxon>
        <taxon>Magnoliopsida</taxon>
        <taxon>Liliopsida</taxon>
        <taxon>Poales</taxon>
        <taxon>Poaceae</taxon>
        <taxon>PACMAD clade</taxon>
        <taxon>Arundinoideae</taxon>
        <taxon>Arundineae</taxon>
        <taxon>Arundo</taxon>
    </lineage>
</organism>
<feature type="compositionally biased region" description="Basic and acidic residues" evidence="1">
    <location>
        <begin position="1"/>
        <end position="10"/>
    </location>
</feature>
<feature type="region of interest" description="Disordered" evidence="1">
    <location>
        <begin position="1"/>
        <end position="31"/>
    </location>
</feature>
<dbReference type="AlphaFoldDB" id="A0A0A9A0A6"/>
<dbReference type="EMBL" id="GBRH01254497">
    <property type="protein sequence ID" value="JAD43398.1"/>
    <property type="molecule type" value="Transcribed_RNA"/>
</dbReference>
<reference evidence="2" key="1">
    <citation type="submission" date="2014-09" db="EMBL/GenBank/DDBJ databases">
        <authorList>
            <person name="Magalhaes I.L.F."/>
            <person name="Oliveira U."/>
            <person name="Santos F.R."/>
            <person name="Vidigal T.H.D.A."/>
            <person name="Brescovit A.D."/>
            <person name="Santos A.J."/>
        </authorList>
    </citation>
    <scope>NUCLEOTIDE SEQUENCE</scope>
    <source>
        <tissue evidence="2">Shoot tissue taken approximately 20 cm above the soil surface</tissue>
    </source>
</reference>
<proteinExistence type="predicted"/>
<name>A0A0A9A0A6_ARUDO</name>
<sequence>MRIGSAERRTPTRCKWRAASTEDSGEFRSNG</sequence>
<accession>A0A0A9A0A6</accession>
<protein>
    <submittedName>
        <fullName evidence="2">Uncharacterized protein</fullName>
    </submittedName>
</protein>
<evidence type="ECO:0000256" key="1">
    <source>
        <dbReference type="SAM" id="MobiDB-lite"/>
    </source>
</evidence>
<evidence type="ECO:0000313" key="2">
    <source>
        <dbReference type="EMBL" id="JAD43398.1"/>
    </source>
</evidence>
<reference evidence="2" key="2">
    <citation type="journal article" date="2015" name="Data Brief">
        <title>Shoot transcriptome of the giant reed, Arundo donax.</title>
        <authorList>
            <person name="Barrero R.A."/>
            <person name="Guerrero F.D."/>
            <person name="Moolhuijzen P."/>
            <person name="Goolsby J.A."/>
            <person name="Tidwell J."/>
            <person name="Bellgard S.E."/>
            <person name="Bellgard M.I."/>
        </authorList>
    </citation>
    <scope>NUCLEOTIDE SEQUENCE</scope>
    <source>
        <tissue evidence="2">Shoot tissue taken approximately 20 cm above the soil surface</tissue>
    </source>
</reference>